<name>A0ABN9T3N5_9DINO</name>
<dbReference type="EMBL" id="CAUYUJ010014305">
    <property type="protein sequence ID" value="CAK0839564.1"/>
    <property type="molecule type" value="Genomic_DNA"/>
</dbReference>
<gene>
    <name evidence="1" type="ORF">PCOR1329_LOCUS35217</name>
</gene>
<keyword evidence="2" id="KW-1185">Reference proteome</keyword>
<sequence>MAGRGRRGRSAPARTDLVEWVSGVASLQEVAALQELRRWMEATQEIGKNVSGLLERGAGTPLLSTPLTSGWTRCASENELCQCPSKVVRFGDPVAQRWTEALSPRPTGPDSFCTRAAFREDPAPFQLKVCQCWKPSPTCPDGSPLDVSKCPGYGGYAHACLAGCQGSQGGTAPSEPGGEEGRLCSGGRAQELLWSCDLARGPSEGRPGARAEGVLEKATQEICKDRFPKFRNLLEVRLDCEFARQYETWVVQGPAGFGWLEAAYVTYVAGKKDSKYEWQATNLARSVDIFSERPLVVVVFDDEFVPPAEWHEMPNVIVYKMLPEPDTVSFNFNKLRAMVGARAVLGVELDTDQIVFAGIDQMFNSTAREVTERHPWPIMPVHWMSRDDHEGNPYRVYAFRGYNGTHTMRWGHAHPTWSFWALPFLLDTLLERLLATEGPNISFMAWRLPEARAHGLPALLEQGSLAKSARQVVPAVWMQEKTRTC</sequence>
<dbReference type="Proteomes" id="UP001189429">
    <property type="component" value="Unassembled WGS sequence"/>
</dbReference>
<evidence type="ECO:0000313" key="1">
    <source>
        <dbReference type="EMBL" id="CAK0839564.1"/>
    </source>
</evidence>
<protein>
    <submittedName>
        <fullName evidence="1">Uncharacterized protein</fullName>
    </submittedName>
</protein>
<accession>A0ABN9T3N5</accession>
<organism evidence="1 2">
    <name type="scientific">Prorocentrum cordatum</name>
    <dbReference type="NCBI Taxonomy" id="2364126"/>
    <lineage>
        <taxon>Eukaryota</taxon>
        <taxon>Sar</taxon>
        <taxon>Alveolata</taxon>
        <taxon>Dinophyceae</taxon>
        <taxon>Prorocentrales</taxon>
        <taxon>Prorocentraceae</taxon>
        <taxon>Prorocentrum</taxon>
    </lineage>
</organism>
<comment type="caution">
    <text evidence="1">The sequence shown here is derived from an EMBL/GenBank/DDBJ whole genome shotgun (WGS) entry which is preliminary data.</text>
</comment>
<reference evidence="1" key="1">
    <citation type="submission" date="2023-10" db="EMBL/GenBank/DDBJ databases">
        <authorList>
            <person name="Chen Y."/>
            <person name="Shah S."/>
            <person name="Dougan E. K."/>
            <person name="Thang M."/>
            <person name="Chan C."/>
        </authorList>
    </citation>
    <scope>NUCLEOTIDE SEQUENCE [LARGE SCALE GENOMIC DNA]</scope>
</reference>
<proteinExistence type="predicted"/>
<evidence type="ECO:0000313" key="2">
    <source>
        <dbReference type="Proteomes" id="UP001189429"/>
    </source>
</evidence>